<reference evidence="2" key="1">
    <citation type="journal article" date="2022" name="Mol. Ecol. Resour.">
        <title>The genomes of chicory, endive, great burdock and yacon provide insights into Asteraceae palaeo-polyploidization history and plant inulin production.</title>
        <authorList>
            <person name="Fan W."/>
            <person name="Wang S."/>
            <person name="Wang H."/>
            <person name="Wang A."/>
            <person name="Jiang F."/>
            <person name="Liu H."/>
            <person name="Zhao H."/>
            <person name="Xu D."/>
            <person name="Zhang Y."/>
        </authorList>
    </citation>
    <scope>NUCLEOTIDE SEQUENCE [LARGE SCALE GENOMIC DNA]</scope>
    <source>
        <strain evidence="2">cv. Yunnan</strain>
    </source>
</reference>
<evidence type="ECO:0000313" key="1">
    <source>
        <dbReference type="EMBL" id="KAI3807432.1"/>
    </source>
</evidence>
<reference evidence="1 2" key="2">
    <citation type="journal article" date="2022" name="Mol. Ecol. Resour.">
        <title>The genomes of chicory, endive, great burdock and yacon provide insights into Asteraceae paleo-polyploidization history and plant inulin production.</title>
        <authorList>
            <person name="Fan W."/>
            <person name="Wang S."/>
            <person name="Wang H."/>
            <person name="Wang A."/>
            <person name="Jiang F."/>
            <person name="Liu H."/>
            <person name="Zhao H."/>
            <person name="Xu D."/>
            <person name="Zhang Y."/>
        </authorList>
    </citation>
    <scope>NUCLEOTIDE SEQUENCE [LARGE SCALE GENOMIC DNA]</scope>
    <source>
        <strain evidence="2">cv. Yunnan</strain>
        <tissue evidence="1">Leaves</tissue>
    </source>
</reference>
<dbReference type="EMBL" id="CM042025">
    <property type="protein sequence ID" value="KAI3807432.1"/>
    <property type="molecule type" value="Genomic_DNA"/>
</dbReference>
<name>A0ACB9IK22_9ASTR</name>
<dbReference type="Proteomes" id="UP001056120">
    <property type="component" value="Linkage Group LG08"/>
</dbReference>
<keyword evidence="2" id="KW-1185">Reference proteome</keyword>
<protein>
    <submittedName>
        <fullName evidence="1">Uncharacterized protein</fullName>
    </submittedName>
</protein>
<sequence>MAIGEASHSSNEVDSNPFNVISCSKCLGLKIDNSKLQEKIEPLRIAALSYKENEKRFKDSIETLKKEKHDYSLKMSDQQLHLDITYKGLEKRNNEINKLQNEILQLKCTNEKLKNSRFVVEHYESVVRQMNGLRLSTNVIPPPVSGKFVNGLVDIDLTFLDESSGKDDSSNKDDFSSKANSASNEEFFTAFDDGSVNTCPEGVVSEELLSEQKVKKNIITNSDNCILTEPDIIESNDKLKKICKKYYTPKNQSISGQTPVHKPTPPTHNAESSNARSNEPYRRTYTDKRTCFHCGLVGHILVNCPSKNQGKRPIVSQPAVIPKSPPVKHPKSLKVNVVKPPVKPMVKPKITSEAKPSVLRKGKQPAIPCVSTSGSTPTSEKPVVKLSKPQMRRRNKRLRKLEQLTGVQSGEASISSPAVVEPKSTVPVKKQKRS</sequence>
<accession>A0ACB9IK22</accession>
<proteinExistence type="predicted"/>
<evidence type="ECO:0000313" key="2">
    <source>
        <dbReference type="Proteomes" id="UP001056120"/>
    </source>
</evidence>
<gene>
    <name evidence="1" type="ORF">L1987_23360</name>
</gene>
<organism evidence="1 2">
    <name type="scientific">Smallanthus sonchifolius</name>
    <dbReference type="NCBI Taxonomy" id="185202"/>
    <lineage>
        <taxon>Eukaryota</taxon>
        <taxon>Viridiplantae</taxon>
        <taxon>Streptophyta</taxon>
        <taxon>Embryophyta</taxon>
        <taxon>Tracheophyta</taxon>
        <taxon>Spermatophyta</taxon>
        <taxon>Magnoliopsida</taxon>
        <taxon>eudicotyledons</taxon>
        <taxon>Gunneridae</taxon>
        <taxon>Pentapetalae</taxon>
        <taxon>asterids</taxon>
        <taxon>campanulids</taxon>
        <taxon>Asterales</taxon>
        <taxon>Asteraceae</taxon>
        <taxon>Asteroideae</taxon>
        <taxon>Heliantheae alliance</taxon>
        <taxon>Millerieae</taxon>
        <taxon>Smallanthus</taxon>
    </lineage>
</organism>
<comment type="caution">
    <text evidence="1">The sequence shown here is derived from an EMBL/GenBank/DDBJ whole genome shotgun (WGS) entry which is preliminary data.</text>
</comment>